<dbReference type="GO" id="GO:2001256">
    <property type="term" value="P:regulation of store-operated calcium entry"/>
    <property type="evidence" value="ECO:0007669"/>
    <property type="project" value="InterPro"/>
</dbReference>
<evidence type="ECO:0000256" key="9">
    <source>
        <dbReference type="ARBA" id="ARBA00022837"/>
    </source>
</evidence>
<comment type="similarity">
    <text evidence="2">Belongs to the SARAF family.</text>
</comment>
<evidence type="ECO:0000256" key="2">
    <source>
        <dbReference type="ARBA" id="ARBA00006833"/>
    </source>
</evidence>
<keyword evidence="8" id="KW-0256">Endoplasmic reticulum</keyword>
<comment type="caution">
    <text evidence="17">The sequence shown here is derived from an EMBL/GenBank/DDBJ whole genome shotgun (WGS) entry which is preliminary data.</text>
</comment>
<name>A0AAN6SUE6_9PEZI</name>
<feature type="transmembrane region" description="Helical" evidence="15">
    <location>
        <begin position="161"/>
        <end position="182"/>
    </location>
</feature>
<feature type="chain" id="PRO_5042943487" description="Store-operated calcium entry-associated regulatory factor" evidence="16">
    <location>
        <begin position="28"/>
        <end position="323"/>
    </location>
</feature>
<comment type="subcellular location">
    <subcellularLocation>
        <location evidence="1">Endoplasmic reticulum membrane</location>
        <topology evidence="1">Single-pass type I membrane protein</topology>
    </subcellularLocation>
</comment>
<feature type="region of interest" description="Disordered" evidence="14">
    <location>
        <begin position="189"/>
        <end position="323"/>
    </location>
</feature>
<gene>
    <name evidence="17" type="ORF">C8A01DRAFT_32433</name>
</gene>
<evidence type="ECO:0000256" key="16">
    <source>
        <dbReference type="SAM" id="SignalP"/>
    </source>
</evidence>
<feature type="compositionally biased region" description="Pro residues" evidence="14">
    <location>
        <begin position="228"/>
        <end position="237"/>
    </location>
</feature>
<reference evidence="18" key="1">
    <citation type="journal article" date="2023" name="Mol. Phylogenet. Evol.">
        <title>Genome-scale phylogeny and comparative genomics of the fungal order Sordariales.</title>
        <authorList>
            <person name="Hensen N."/>
            <person name="Bonometti L."/>
            <person name="Westerberg I."/>
            <person name="Brannstrom I.O."/>
            <person name="Guillou S."/>
            <person name="Cros-Aarteil S."/>
            <person name="Calhoun S."/>
            <person name="Haridas S."/>
            <person name="Kuo A."/>
            <person name="Mondo S."/>
            <person name="Pangilinan J."/>
            <person name="Riley R."/>
            <person name="LaButti K."/>
            <person name="Andreopoulos B."/>
            <person name="Lipzen A."/>
            <person name="Chen C."/>
            <person name="Yan M."/>
            <person name="Daum C."/>
            <person name="Ng V."/>
            <person name="Clum A."/>
            <person name="Steindorff A."/>
            <person name="Ohm R.A."/>
            <person name="Martin F."/>
            <person name="Silar P."/>
            <person name="Natvig D.O."/>
            <person name="Lalanne C."/>
            <person name="Gautier V."/>
            <person name="Ament-Velasquez S.L."/>
            <person name="Kruys A."/>
            <person name="Hutchinson M.I."/>
            <person name="Powell A.J."/>
            <person name="Barry K."/>
            <person name="Miller A.N."/>
            <person name="Grigoriev I.V."/>
            <person name="Debuchy R."/>
            <person name="Gladieux P."/>
            <person name="Hiltunen Thoren M."/>
            <person name="Johannesson H."/>
        </authorList>
    </citation>
    <scope>NUCLEOTIDE SEQUENCE [LARGE SCALE GENOMIC DNA]</scope>
    <source>
        <strain evidence="18">CBS 284.82</strain>
    </source>
</reference>
<dbReference type="PANTHER" id="PTHR15929">
    <property type="entry name" value="STORE-OPERATED CALCIUM ENTRY-ASSOCIATED REGULATORY FACTOR"/>
    <property type="match status" value="1"/>
</dbReference>
<dbReference type="Proteomes" id="UP001303115">
    <property type="component" value="Unassembled WGS sequence"/>
</dbReference>
<feature type="compositionally biased region" description="Low complexity" evidence="14">
    <location>
        <begin position="266"/>
        <end position="275"/>
    </location>
</feature>
<keyword evidence="11" id="KW-0406">Ion transport</keyword>
<evidence type="ECO:0000256" key="1">
    <source>
        <dbReference type="ARBA" id="ARBA00004115"/>
    </source>
</evidence>
<dbReference type="GO" id="GO:0006816">
    <property type="term" value="P:calcium ion transport"/>
    <property type="evidence" value="ECO:0007669"/>
    <property type="project" value="UniProtKB-KW"/>
</dbReference>
<evidence type="ECO:0000313" key="18">
    <source>
        <dbReference type="Proteomes" id="UP001303115"/>
    </source>
</evidence>
<evidence type="ECO:0000256" key="7">
    <source>
        <dbReference type="ARBA" id="ARBA00022729"/>
    </source>
</evidence>
<evidence type="ECO:0000256" key="12">
    <source>
        <dbReference type="ARBA" id="ARBA00023136"/>
    </source>
</evidence>
<evidence type="ECO:0000256" key="13">
    <source>
        <dbReference type="ARBA" id="ARBA00031116"/>
    </source>
</evidence>
<feature type="compositionally biased region" description="Gly residues" evidence="14">
    <location>
        <begin position="276"/>
        <end position="299"/>
    </location>
</feature>
<keyword evidence="5" id="KW-0109">Calcium transport</keyword>
<dbReference type="AlphaFoldDB" id="A0AAN6SUE6"/>
<evidence type="ECO:0000256" key="6">
    <source>
        <dbReference type="ARBA" id="ARBA00022692"/>
    </source>
</evidence>
<accession>A0AAN6SUE6</accession>
<feature type="compositionally biased region" description="Polar residues" evidence="14">
    <location>
        <begin position="311"/>
        <end position="323"/>
    </location>
</feature>
<evidence type="ECO:0000256" key="14">
    <source>
        <dbReference type="SAM" id="MobiDB-lite"/>
    </source>
</evidence>
<feature type="compositionally biased region" description="Low complexity" evidence="14">
    <location>
        <begin position="300"/>
        <end position="309"/>
    </location>
</feature>
<keyword evidence="7 16" id="KW-0732">Signal</keyword>
<evidence type="ECO:0000313" key="17">
    <source>
        <dbReference type="EMBL" id="KAK4043504.1"/>
    </source>
</evidence>
<feature type="signal peptide" evidence="16">
    <location>
        <begin position="1"/>
        <end position="27"/>
    </location>
</feature>
<keyword evidence="4" id="KW-0813">Transport</keyword>
<dbReference type="InterPro" id="IPR009567">
    <property type="entry name" value="SARAF"/>
</dbReference>
<sequence>MRFDPGTTVSLLLSLLTFSALPSGALAARPKNAVLLSEVQSLTLRSPLKTTARRVSAIPQLKCVSPLPLCRLTPTIQTMRCTNAGASYTSQDIAWSCTATLPSTLRLDSTEVICEGYSSPDDAYVLKGSCGVEYTLALTDEGREKYPHLVGSKTKEGGLDWAGFFFWVLFIAVVGVIVYAALIEARDGVDNNNNTNNNRRRPGGGGGGGGGWGPGGGGGGGGGGRWNDPPPPYPDPKPSSSSASGSWSPGFWTGLATGSAAGYAAGNRGQRNNGQNNGGSGGWGSGSGSGSGSGWGGGRSSSPGNSGSGTPHESTGYGSTSRR</sequence>
<keyword evidence="12 15" id="KW-0472">Membrane</keyword>
<evidence type="ECO:0000256" key="5">
    <source>
        <dbReference type="ARBA" id="ARBA00022568"/>
    </source>
</evidence>
<dbReference type="Pfam" id="PF06682">
    <property type="entry name" value="SARAF"/>
    <property type="match status" value="1"/>
</dbReference>
<keyword evidence="18" id="KW-1185">Reference proteome</keyword>
<feature type="compositionally biased region" description="Low complexity" evidence="14">
    <location>
        <begin position="238"/>
        <end position="249"/>
    </location>
</feature>
<evidence type="ECO:0000256" key="4">
    <source>
        <dbReference type="ARBA" id="ARBA00022448"/>
    </source>
</evidence>
<evidence type="ECO:0000256" key="10">
    <source>
        <dbReference type="ARBA" id="ARBA00022989"/>
    </source>
</evidence>
<evidence type="ECO:0000256" key="8">
    <source>
        <dbReference type="ARBA" id="ARBA00022824"/>
    </source>
</evidence>
<proteinExistence type="inferred from homology"/>
<evidence type="ECO:0000256" key="11">
    <source>
        <dbReference type="ARBA" id="ARBA00023065"/>
    </source>
</evidence>
<dbReference type="GO" id="GO:0005789">
    <property type="term" value="C:endoplasmic reticulum membrane"/>
    <property type="evidence" value="ECO:0007669"/>
    <property type="project" value="UniProtKB-SubCell"/>
</dbReference>
<evidence type="ECO:0000256" key="15">
    <source>
        <dbReference type="SAM" id="Phobius"/>
    </source>
</evidence>
<protein>
    <recommendedName>
        <fullName evidence="3">Store-operated calcium entry-associated regulatory factor</fullName>
    </recommendedName>
    <alternativeName>
        <fullName evidence="13">Transmembrane protein 66</fullName>
    </alternativeName>
</protein>
<feature type="compositionally biased region" description="Gly residues" evidence="14">
    <location>
        <begin position="203"/>
        <end position="225"/>
    </location>
</feature>
<dbReference type="EMBL" id="MU854327">
    <property type="protein sequence ID" value="KAK4043504.1"/>
    <property type="molecule type" value="Genomic_DNA"/>
</dbReference>
<keyword evidence="9" id="KW-0106">Calcium</keyword>
<evidence type="ECO:0000256" key="3">
    <source>
        <dbReference type="ARBA" id="ARBA00016584"/>
    </source>
</evidence>
<keyword evidence="10 15" id="KW-1133">Transmembrane helix</keyword>
<dbReference type="PANTHER" id="PTHR15929:SF0">
    <property type="entry name" value="STORE-OPERATED CALCIUM ENTRY-ASSOCIATED REGULATORY FACTOR"/>
    <property type="match status" value="1"/>
</dbReference>
<keyword evidence="6 15" id="KW-0812">Transmembrane</keyword>
<organism evidence="17 18">
    <name type="scientific">Parachaetomium inaequale</name>
    <dbReference type="NCBI Taxonomy" id="2588326"/>
    <lineage>
        <taxon>Eukaryota</taxon>
        <taxon>Fungi</taxon>
        <taxon>Dikarya</taxon>
        <taxon>Ascomycota</taxon>
        <taxon>Pezizomycotina</taxon>
        <taxon>Sordariomycetes</taxon>
        <taxon>Sordariomycetidae</taxon>
        <taxon>Sordariales</taxon>
        <taxon>Chaetomiaceae</taxon>
        <taxon>Parachaetomium</taxon>
    </lineage>
</organism>